<sequence length="260" mass="29120">MAVDYNEAKWGELEVKYLVLDSQEYIVFIDNQNQLDWITSDEYDAKGHADLSKHNSVLHRIAVLECRPNDHLSEKVILDFKRLLGEALSSSLSDDYETADKIIIDAAHFIQNRGEELSRQWYLSTAGYSTLIILLIGIVAWLFRDYLITMVGKTFFICSLSMVAGALGALLSIIMRMGEAKLDVHAGKTIHELESRYRIIAGMLSAFLITLGISSETIFPALATVHNPNIFIIFISFVAGMSERLAPSISSKLIEKNEGE</sequence>
<keyword evidence="1" id="KW-1133">Transmembrane helix</keyword>
<reference evidence="2 3" key="1">
    <citation type="submission" date="2024-03" db="EMBL/GenBank/DDBJ databases">
        <title>Sulfurimonas sp. HSL3-1.</title>
        <authorList>
            <person name="Wang S."/>
        </authorList>
    </citation>
    <scope>NUCLEOTIDE SEQUENCE [LARGE SCALE GENOMIC DNA]</scope>
    <source>
        <strain evidence="2 3">HSL3-1</strain>
    </source>
</reference>
<feature type="transmembrane region" description="Helical" evidence="1">
    <location>
        <begin position="199"/>
        <end position="223"/>
    </location>
</feature>
<feature type="transmembrane region" description="Helical" evidence="1">
    <location>
        <begin position="229"/>
        <end position="246"/>
    </location>
</feature>
<protein>
    <submittedName>
        <fullName evidence="2">Uncharacterized protein</fullName>
    </submittedName>
</protein>
<feature type="transmembrane region" description="Helical" evidence="1">
    <location>
        <begin position="121"/>
        <end position="142"/>
    </location>
</feature>
<dbReference type="RefSeq" id="WP_345971813.1">
    <property type="nucleotide sequence ID" value="NZ_CP147920.1"/>
</dbReference>
<keyword evidence="3" id="KW-1185">Reference proteome</keyword>
<dbReference type="Proteomes" id="UP001447842">
    <property type="component" value="Chromosome"/>
</dbReference>
<proteinExistence type="predicted"/>
<dbReference type="EMBL" id="CP147920">
    <property type="protein sequence ID" value="XAU13985.1"/>
    <property type="molecule type" value="Genomic_DNA"/>
</dbReference>
<gene>
    <name evidence="2" type="ORF">WCY31_06910</name>
</gene>
<evidence type="ECO:0000313" key="2">
    <source>
        <dbReference type="EMBL" id="XAU13985.1"/>
    </source>
</evidence>
<keyword evidence="1" id="KW-0472">Membrane</keyword>
<name>A0ABZ3H636_9BACT</name>
<keyword evidence="1" id="KW-0812">Transmembrane</keyword>
<feature type="transmembrane region" description="Helical" evidence="1">
    <location>
        <begin position="154"/>
        <end position="178"/>
    </location>
</feature>
<evidence type="ECO:0000313" key="3">
    <source>
        <dbReference type="Proteomes" id="UP001447842"/>
    </source>
</evidence>
<evidence type="ECO:0000256" key="1">
    <source>
        <dbReference type="SAM" id="Phobius"/>
    </source>
</evidence>
<organism evidence="2 3">
    <name type="scientific">Sulfurimonas diazotrophicus</name>
    <dbReference type="NCBI Taxonomy" id="3131939"/>
    <lineage>
        <taxon>Bacteria</taxon>
        <taxon>Pseudomonadati</taxon>
        <taxon>Campylobacterota</taxon>
        <taxon>Epsilonproteobacteria</taxon>
        <taxon>Campylobacterales</taxon>
        <taxon>Sulfurimonadaceae</taxon>
        <taxon>Sulfurimonas</taxon>
    </lineage>
</organism>
<accession>A0ABZ3H636</accession>